<sequence>MRKDLLTHFAFFLTSFVLISLGRKWLSLDFVPFWLGGALGTFLPYLDNLIYIYLLRPDEKISQKAVEYINEKKVNVSLDLLVSTRAQREDLIFHSVYFQVVFAVFTFLVISSSGNLFGRGIVLAFFLHLLISQVMDYVENKNLNSWFRKVSVTFDQGQTRLYLLANFIIFLLLAFVF</sequence>
<keyword evidence="1" id="KW-1133">Transmembrane helix</keyword>
<comment type="caution">
    <text evidence="2">The sequence shown here is derived from an EMBL/GenBank/DDBJ whole genome shotgun (WGS) entry which is preliminary data.</text>
</comment>
<feature type="transmembrane region" description="Helical" evidence="1">
    <location>
        <begin position="116"/>
        <end position="138"/>
    </location>
</feature>
<keyword evidence="1" id="KW-0812">Transmembrane</keyword>
<reference evidence="2 3" key="1">
    <citation type="journal article" date="2016" name="Nat. Commun.">
        <title>Thousands of microbial genomes shed light on interconnected biogeochemical processes in an aquifer system.</title>
        <authorList>
            <person name="Anantharaman K."/>
            <person name="Brown C.T."/>
            <person name="Hug L.A."/>
            <person name="Sharon I."/>
            <person name="Castelle C.J."/>
            <person name="Probst A.J."/>
            <person name="Thomas B.C."/>
            <person name="Singh A."/>
            <person name="Wilkins M.J."/>
            <person name="Karaoz U."/>
            <person name="Brodie E.L."/>
            <person name="Williams K.H."/>
            <person name="Hubbard S.S."/>
            <person name="Banfield J.F."/>
        </authorList>
    </citation>
    <scope>NUCLEOTIDE SEQUENCE [LARGE SCALE GENOMIC DNA]</scope>
</reference>
<evidence type="ECO:0000256" key="1">
    <source>
        <dbReference type="SAM" id="Phobius"/>
    </source>
</evidence>
<feature type="transmembrane region" description="Helical" evidence="1">
    <location>
        <begin position="32"/>
        <end position="54"/>
    </location>
</feature>
<dbReference type="AlphaFoldDB" id="A0A1F8B7I4"/>
<proteinExistence type="predicted"/>
<evidence type="ECO:0000313" key="2">
    <source>
        <dbReference type="EMBL" id="OGM59993.1"/>
    </source>
</evidence>
<feature type="transmembrane region" description="Helical" evidence="1">
    <location>
        <begin position="159"/>
        <end position="176"/>
    </location>
</feature>
<dbReference type="Proteomes" id="UP000176404">
    <property type="component" value="Unassembled WGS sequence"/>
</dbReference>
<dbReference type="EMBL" id="MGHD01000010">
    <property type="protein sequence ID" value="OGM59993.1"/>
    <property type="molecule type" value="Genomic_DNA"/>
</dbReference>
<accession>A0A1F8B7I4</accession>
<keyword evidence="1" id="KW-0472">Membrane</keyword>
<name>A0A1F8B7I4_9BACT</name>
<evidence type="ECO:0000313" key="3">
    <source>
        <dbReference type="Proteomes" id="UP000176404"/>
    </source>
</evidence>
<dbReference type="STRING" id="1802517.A2892_03790"/>
<organism evidence="2 3">
    <name type="scientific">Candidatus Woesebacteria bacterium RIFCSPLOWO2_01_FULL_39_10b</name>
    <dbReference type="NCBI Taxonomy" id="1802517"/>
    <lineage>
        <taxon>Bacteria</taxon>
        <taxon>Candidatus Woeseibacteriota</taxon>
    </lineage>
</organism>
<gene>
    <name evidence="2" type="ORF">A2892_03790</name>
</gene>
<protein>
    <submittedName>
        <fullName evidence="2">Uncharacterized protein</fullName>
    </submittedName>
</protein>
<feature type="transmembrane region" description="Helical" evidence="1">
    <location>
        <begin position="91"/>
        <end position="110"/>
    </location>
</feature>